<name>A0ABZ1YPS0_9NOCA</name>
<dbReference type="Gene3D" id="1.10.10.10">
    <property type="entry name" value="Winged helix-like DNA-binding domain superfamily/Winged helix DNA-binding domain"/>
    <property type="match status" value="1"/>
</dbReference>
<protein>
    <submittedName>
        <fullName evidence="5">Helix-turn-helix transcriptional regulator</fullName>
    </submittedName>
</protein>
<dbReference type="InterPro" id="IPR002577">
    <property type="entry name" value="HTH_HxlR"/>
</dbReference>
<evidence type="ECO:0000256" key="3">
    <source>
        <dbReference type="ARBA" id="ARBA00023163"/>
    </source>
</evidence>
<sequence length="218" mass="23016">METGRLYGQGCPLATALDVLGERWTLLIIRELLLGPKRFNELGAKLPAAGPNRLTSRLRRLQGVGVVAKASSGAYALTEFGEGLRTPVIGFGLWGLGLMSEGIEPETARPDMVALCMTGAVSPNLLSGLNFVCVVHTPEVFTMRVRESALSVASGESESESPIRLHCSSATFIALTMGALTLAEARRVGAARVLGKGTGLPKLFTAFAATTREFQAAL</sequence>
<gene>
    <name evidence="5" type="ORF">OG563_34555</name>
</gene>
<dbReference type="SUPFAM" id="SSF55718">
    <property type="entry name" value="SCP-like"/>
    <property type="match status" value="1"/>
</dbReference>
<keyword evidence="3" id="KW-0804">Transcription</keyword>
<accession>A0ABZ1YPS0</accession>
<dbReference type="InterPro" id="IPR036527">
    <property type="entry name" value="SCP2_sterol-bd_dom_sf"/>
</dbReference>
<evidence type="ECO:0000259" key="4">
    <source>
        <dbReference type="PROSITE" id="PS51118"/>
    </source>
</evidence>
<evidence type="ECO:0000256" key="2">
    <source>
        <dbReference type="ARBA" id="ARBA00023125"/>
    </source>
</evidence>
<dbReference type="RefSeq" id="WP_327097668.1">
    <property type="nucleotide sequence ID" value="NZ_CP109149.1"/>
</dbReference>
<keyword evidence="2" id="KW-0238">DNA-binding</keyword>
<dbReference type="Gene3D" id="3.30.1050.10">
    <property type="entry name" value="SCP2 sterol-binding domain"/>
    <property type="match status" value="1"/>
</dbReference>
<proteinExistence type="predicted"/>
<evidence type="ECO:0000313" key="6">
    <source>
        <dbReference type="Proteomes" id="UP001432062"/>
    </source>
</evidence>
<dbReference type="Proteomes" id="UP001432062">
    <property type="component" value="Chromosome"/>
</dbReference>
<dbReference type="PANTHER" id="PTHR33204:SF18">
    <property type="entry name" value="TRANSCRIPTIONAL REGULATORY PROTEIN"/>
    <property type="match status" value="1"/>
</dbReference>
<dbReference type="EMBL" id="CP109441">
    <property type="protein sequence ID" value="WUV44260.1"/>
    <property type="molecule type" value="Genomic_DNA"/>
</dbReference>
<dbReference type="InterPro" id="IPR036390">
    <property type="entry name" value="WH_DNA-bd_sf"/>
</dbReference>
<dbReference type="SUPFAM" id="SSF46785">
    <property type="entry name" value="Winged helix' DNA-binding domain"/>
    <property type="match status" value="1"/>
</dbReference>
<keyword evidence="6" id="KW-1185">Reference proteome</keyword>
<dbReference type="PROSITE" id="PS51118">
    <property type="entry name" value="HTH_HXLR"/>
    <property type="match status" value="1"/>
</dbReference>
<dbReference type="PANTHER" id="PTHR33204">
    <property type="entry name" value="TRANSCRIPTIONAL REGULATOR, MARR FAMILY"/>
    <property type="match status" value="1"/>
</dbReference>
<reference evidence="5" key="1">
    <citation type="submission" date="2022-10" db="EMBL/GenBank/DDBJ databases">
        <title>The complete genomes of actinobacterial strains from the NBC collection.</title>
        <authorList>
            <person name="Joergensen T.S."/>
            <person name="Alvarez Arevalo M."/>
            <person name="Sterndorff E.B."/>
            <person name="Faurdal D."/>
            <person name="Vuksanovic O."/>
            <person name="Mourched A.-S."/>
            <person name="Charusanti P."/>
            <person name="Shaw S."/>
            <person name="Blin K."/>
            <person name="Weber T."/>
        </authorList>
    </citation>
    <scope>NUCLEOTIDE SEQUENCE</scope>
    <source>
        <strain evidence="5">NBC_01482</strain>
    </source>
</reference>
<keyword evidence="1" id="KW-0805">Transcription regulation</keyword>
<feature type="domain" description="HTH hxlR-type" evidence="4">
    <location>
        <begin position="11"/>
        <end position="103"/>
    </location>
</feature>
<dbReference type="Pfam" id="PF01638">
    <property type="entry name" value="HxlR"/>
    <property type="match status" value="1"/>
</dbReference>
<dbReference type="InterPro" id="IPR036388">
    <property type="entry name" value="WH-like_DNA-bd_sf"/>
</dbReference>
<evidence type="ECO:0000313" key="5">
    <source>
        <dbReference type="EMBL" id="WUV44260.1"/>
    </source>
</evidence>
<organism evidence="5 6">
    <name type="scientific">Nocardia vinacea</name>
    <dbReference type="NCBI Taxonomy" id="96468"/>
    <lineage>
        <taxon>Bacteria</taxon>
        <taxon>Bacillati</taxon>
        <taxon>Actinomycetota</taxon>
        <taxon>Actinomycetes</taxon>
        <taxon>Mycobacteriales</taxon>
        <taxon>Nocardiaceae</taxon>
        <taxon>Nocardia</taxon>
    </lineage>
</organism>
<evidence type="ECO:0000256" key="1">
    <source>
        <dbReference type="ARBA" id="ARBA00023015"/>
    </source>
</evidence>